<dbReference type="GO" id="GO:0016020">
    <property type="term" value="C:membrane"/>
    <property type="evidence" value="ECO:0007669"/>
    <property type="project" value="UniProtKB-SubCell"/>
</dbReference>
<dbReference type="EMBL" id="LR796797">
    <property type="protein sequence ID" value="CAB4166895.1"/>
    <property type="molecule type" value="Genomic_DNA"/>
</dbReference>
<keyword evidence="5 6" id="KW-0472">Membrane</keyword>
<evidence type="ECO:0000256" key="1">
    <source>
        <dbReference type="ARBA" id="ARBA00004370"/>
    </source>
</evidence>
<name>A0A6J5Q6F7_9CAUD</name>
<dbReference type="EMBL" id="LR796892">
    <property type="protein sequence ID" value="CAB4173044.1"/>
    <property type="molecule type" value="Genomic_DNA"/>
</dbReference>
<reference evidence="9" key="1">
    <citation type="submission" date="2020-05" db="EMBL/GenBank/DDBJ databases">
        <authorList>
            <person name="Chiriac C."/>
            <person name="Salcher M."/>
            <person name="Ghai R."/>
            <person name="Kavagutti S V."/>
        </authorList>
    </citation>
    <scope>NUCLEOTIDE SEQUENCE</scope>
</reference>
<evidence type="ECO:0000256" key="5">
    <source>
        <dbReference type="ARBA" id="ARBA00023136"/>
    </source>
</evidence>
<evidence type="ECO:0000256" key="6">
    <source>
        <dbReference type="SAM" id="Phobius"/>
    </source>
</evidence>
<evidence type="ECO:0000256" key="4">
    <source>
        <dbReference type="ARBA" id="ARBA00022989"/>
    </source>
</evidence>
<evidence type="ECO:0000313" key="7">
    <source>
        <dbReference type="EMBL" id="CAB4166895.1"/>
    </source>
</evidence>
<feature type="transmembrane region" description="Helical" evidence="6">
    <location>
        <begin position="43"/>
        <end position="64"/>
    </location>
</feature>
<keyword evidence="3 6" id="KW-0812">Transmembrane</keyword>
<dbReference type="EMBL" id="LR797339">
    <property type="protein sequence ID" value="CAB4204279.1"/>
    <property type="molecule type" value="Genomic_DNA"/>
</dbReference>
<comment type="similarity">
    <text evidence="2">Belongs to the UPF0057 (PMP3) family.</text>
</comment>
<dbReference type="Pfam" id="PF01679">
    <property type="entry name" value="Pmp3"/>
    <property type="match status" value="1"/>
</dbReference>
<evidence type="ECO:0000313" key="8">
    <source>
        <dbReference type="EMBL" id="CAB4173044.1"/>
    </source>
</evidence>
<accession>A0A6J5Q6F7</accession>
<evidence type="ECO:0000313" key="11">
    <source>
        <dbReference type="EMBL" id="CAB4215793.1"/>
    </source>
</evidence>
<dbReference type="EMBL" id="LR797436">
    <property type="protein sequence ID" value="CAB4215793.1"/>
    <property type="molecule type" value="Genomic_DNA"/>
</dbReference>
<protein>
    <submittedName>
        <fullName evidence="9">Proteolipid membrane potential modulator</fullName>
    </submittedName>
</protein>
<organism evidence="9">
    <name type="scientific">uncultured Caudovirales phage</name>
    <dbReference type="NCBI Taxonomy" id="2100421"/>
    <lineage>
        <taxon>Viruses</taxon>
        <taxon>Duplodnaviria</taxon>
        <taxon>Heunggongvirae</taxon>
        <taxon>Uroviricota</taxon>
        <taxon>Caudoviricetes</taxon>
        <taxon>Peduoviridae</taxon>
        <taxon>Maltschvirus</taxon>
        <taxon>Maltschvirus maltsch</taxon>
    </lineage>
</organism>
<sequence length="87" mass="9267">MLVRGQGADGAPGEVEEALVTILMAILLPPIAFFMVGKPIQGVISLLLCVTVLGWIPAAIWAVLVVNSAHADRRHQELLEAQRGKVS</sequence>
<evidence type="ECO:0000256" key="3">
    <source>
        <dbReference type="ARBA" id="ARBA00022692"/>
    </source>
</evidence>
<feature type="transmembrane region" description="Helical" evidence="6">
    <location>
        <begin position="18"/>
        <end position="36"/>
    </location>
</feature>
<keyword evidence="4 6" id="KW-1133">Transmembrane helix</keyword>
<comment type="subcellular location">
    <subcellularLocation>
        <location evidence="1">Membrane</location>
    </subcellularLocation>
</comment>
<dbReference type="InterPro" id="IPR000612">
    <property type="entry name" value="PMP3"/>
</dbReference>
<evidence type="ECO:0000313" key="10">
    <source>
        <dbReference type="EMBL" id="CAB4204279.1"/>
    </source>
</evidence>
<evidence type="ECO:0000256" key="2">
    <source>
        <dbReference type="ARBA" id="ARBA00009530"/>
    </source>
</evidence>
<dbReference type="EMBL" id="LR796982">
    <property type="protein sequence ID" value="CAB4179643.1"/>
    <property type="molecule type" value="Genomic_DNA"/>
</dbReference>
<gene>
    <name evidence="9" type="ORF">UFOVP1023_30</name>
    <name evidence="10" type="ORF">UFOVP1383_47</name>
    <name evidence="11" type="ORF">UFOVP1477_1</name>
    <name evidence="7" type="ORF">UFOVP848_53</name>
    <name evidence="8" type="ORF">UFOVP945_12</name>
</gene>
<proteinExistence type="inferred from homology"/>
<evidence type="ECO:0000313" key="9">
    <source>
        <dbReference type="EMBL" id="CAB4179643.1"/>
    </source>
</evidence>